<feature type="region of interest" description="Disordered" evidence="7">
    <location>
        <begin position="820"/>
        <end position="840"/>
    </location>
</feature>
<dbReference type="AlphaFoldDB" id="A0A7R9AN96"/>
<feature type="transmembrane region" description="Helical" evidence="8">
    <location>
        <begin position="656"/>
        <end position="675"/>
    </location>
</feature>
<sequence length="860" mass="95775">MYRVSNEWVLKKFGLKGTPIGSSYENCAVDTLAATLGYIRAALTRESGPVTCIVFQEVLLMSVGLGRRIERPDADKCYVDATYRLTLPFTKRWRNWTEEESPHPFPCVLKVELSAMKHIFRRTDPYTVVPAILGVLYQHLRVRKVGDYFGNITLNRPYRYSNHNIPRSRPAILTLEGHLRTFEYQNASRNPPLRLGVVKDLSPPSPFPINSIATSALVEDGETERARAAGYDVKWCGEKIAWKPLQSEARIHLVLRAEASNLEGFYDDVKFEVVISAGRIDCGLFTSFLHTKEVAFFVESNFLIVIRNIRYEEFEMPSKFGYQKSEDEKGFVGGVEGELGTPESLPEPERPPLRHIDKYVRPECPCLTKRYTVAVLTCIGFVISFGMRCNMGMAKLQKEHGKVRFNWTVATESAVDSSFFWGYLVTQIPGGFMASMYPANRVFGTAIAISSFLNLLVPGAMMLNATSVILVRVCQGLVEGVTYPACHGIWRFWAPPLERSRLATLAFCGSYAGVVLGMPLSGLLTGGISWQAPFYFYGVIGLVWYIFWLWLSFEKPAKHPTISARELMYIEQSLGQSTLQAMPTMATTPWRCFFTSMPVYAIIVANFCRSWNFYLLTGFVGALPHLLMTVIVPLGGLLADYVRKNGILSTTNVRKVFNCGGFGMEGIFFLVVAYAQTAVAANTALTFGVAFSGFAISGFNVNHLDIAPRYASILMGMSNGIGTIAGLICPIAIDNITKDETKESWKTVFIMAASVHFVGVTFYAIFASGELQPWAEPVNLDEKKPWNPLEDAFQSDPPGQEGLQGQQTQLNNHAVSYGAVEQSIGMPPRPPLPFNNHIEPVQPEAKDGYYKYGTVDDGAY</sequence>
<dbReference type="InterPro" id="IPR011701">
    <property type="entry name" value="MFS"/>
</dbReference>
<dbReference type="GO" id="GO:0005326">
    <property type="term" value="F:neurotransmitter transmembrane transporter activity"/>
    <property type="evidence" value="ECO:0007669"/>
    <property type="project" value="TreeGrafter"/>
</dbReference>
<feature type="transmembrane region" description="Helical" evidence="8">
    <location>
        <begin position="713"/>
        <end position="733"/>
    </location>
</feature>
<name>A0A7R9AN96_TIMSH</name>
<dbReference type="InterPro" id="IPR050382">
    <property type="entry name" value="MFS_Na/Anion_cotransporter"/>
</dbReference>
<gene>
    <name evidence="10" type="ORF">TSIB3V08_LOCUS1437</name>
</gene>
<keyword evidence="2" id="KW-0813">Transport</keyword>
<feature type="transmembrane region" description="Helical" evidence="8">
    <location>
        <begin position="371"/>
        <end position="389"/>
    </location>
</feature>
<evidence type="ECO:0000259" key="9">
    <source>
        <dbReference type="PROSITE" id="PS50850"/>
    </source>
</evidence>
<dbReference type="GO" id="GO:0060076">
    <property type="term" value="C:excitatory synapse"/>
    <property type="evidence" value="ECO:0007669"/>
    <property type="project" value="TreeGrafter"/>
</dbReference>
<keyword evidence="6 8" id="KW-0472">Membrane</keyword>
<feature type="transmembrane region" description="Helical" evidence="8">
    <location>
        <begin position="442"/>
        <end position="463"/>
    </location>
</feature>
<dbReference type="Pfam" id="PF07690">
    <property type="entry name" value="MFS_1"/>
    <property type="match status" value="1"/>
</dbReference>
<comment type="subcellular location">
    <subcellularLocation>
        <location evidence="1">Membrane</location>
        <topology evidence="1">Multi-pass membrane protein</topology>
    </subcellularLocation>
</comment>
<feature type="domain" description="Major facilitator superfamily (MFS) profile" evidence="9">
    <location>
        <begin position="370"/>
        <end position="771"/>
    </location>
</feature>
<protein>
    <recommendedName>
        <fullName evidence="9">Major facilitator superfamily (MFS) profile domain-containing protein</fullName>
    </recommendedName>
</protein>
<feature type="transmembrane region" description="Helical" evidence="8">
    <location>
        <begin position="745"/>
        <end position="766"/>
    </location>
</feature>
<evidence type="ECO:0000256" key="1">
    <source>
        <dbReference type="ARBA" id="ARBA00004141"/>
    </source>
</evidence>
<feature type="transmembrane region" description="Helical" evidence="8">
    <location>
        <begin position="681"/>
        <end position="701"/>
    </location>
</feature>
<dbReference type="PANTHER" id="PTHR11662:SF456">
    <property type="entry name" value="VESICULAR GLUTAMATE TRANSPORTER, ISOFORM A"/>
    <property type="match status" value="1"/>
</dbReference>
<keyword evidence="4" id="KW-0769">Symport</keyword>
<dbReference type="FunFam" id="1.20.1250.20:FF:000003">
    <property type="entry name" value="Solute carrier family 17 member 3"/>
    <property type="match status" value="1"/>
</dbReference>
<evidence type="ECO:0000256" key="7">
    <source>
        <dbReference type="SAM" id="MobiDB-lite"/>
    </source>
</evidence>
<reference evidence="10" key="1">
    <citation type="submission" date="2020-11" db="EMBL/GenBank/DDBJ databases">
        <authorList>
            <person name="Tran Van P."/>
        </authorList>
    </citation>
    <scope>NUCLEOTIDE SEQUENCE</scope>
</reference>
<feature type="transmembrane region" description="Helical" evidence="8">
    <location>
        <begin position="502"/>
        <end position="528"/>
    </location>
</feature>
<evidence type="ECO:0000256" key="3">
    <source>
        <dbReference type="ARBA" id="ARBA00022692"/>
    </source>
</evidence>
<dbReference type="GO" id="GO:0035249">
    <property type="term" value="P:synaptic transmission, glutamatergic"/>
    <property type="evidence" value="ECO:0007669"/>
    <property type="project" value="TreeGrafter"/>
</dbReference>
<dbReference type="PANTHER" id="PTHR11662">
    <property type="entry name" value="SOLUTE CARRIER FAMILY 17"/>
    <property type="match status" value="1"/>
</dbReference>
<evidence type="ECO:0000256" key="8">
    <source>
        <dbReference type="SAM" id="Phobius"/>
    </source>
</evidence>
<evidence type="ECO:0000256" key="5">
    <source>
        <dbReference type="ARBA" id="ARBA00022989"/>
    </source>
</evidence>
<feature type="region of interest" description="Disordered" evidence="7">
    <location>
        <begin position="786"/>
        <end position="806"/>
    </location>
</feature>
<dbReference type="EMBL" id="OC000407">
    <property type="protein sequence ID" value="CAD7257162.1"/>
    <property type="molecule type" value="Genomic_DNA"/>
</dbReference>
<feature type="transmembrane region" description="Helical" evidence="8">
    <location>
        <begin position="469"/>
        <end position="490"/>
    </location>
</feature>
<evidence type="ECO:0000256" key="6">
    <source>
        <dbReference type="ARBA" id="ARBA00023136"/>
    </source>
</evidence>
<organism evidence="10">
    <name type="scientific">Timema shepardi</name>
    <name type="common">Walking stick</name>
    <dbReference type="NCBI Taxonomy" id="629360"/>
    <lineage>
        <taxon>Eukaryota</taxon>
        <taxon>Metazoa</taxon>
        <taxon>Ecdysozoa</taxon>
        <taxon>Arthropoda</taxon>
        <taxon>Hexapoda</taxon>
        <taxon>Insecta</taxon>
        <taxon>Pterygota</taxon>
        <taxon>Neoptera</taxon>
        <taxon>Polyneoptera</taxon>
        <taxon>Phasmatodea</taxon>
        <taxon>Timematodea</taxon>
        <taxon>Timematoidea</taxon>
        <taxon>Timematidae</taxon>
        <taxon>Timema</taxon>
    </lineage>
</organism>
<proteinExistence type="predicted"/>
<dbReference type="InterPro" id="IPR020846">
    <property type="entry name" value="MFS_dom"/>
</dbReference>
<dbReference type="GO" id="GO:0050803">
    <property type="term" value="P:regulation of synapse structure or activity"/>
    <property type="evidence" value="ECO:0007669"/>
    <property type="project" value="TreeGrafter"/>
</dbReference>
<feature type="transmembrane region" description="Helical" evidence="8">
    <location>
        <begin position="534"/>
        <end position="553"/>
    </location>
</feature>
<dbReference type="CDD" id="cd17382">
    <property type="entry name" value="MFS_SLC17A6_7_8_VGluT"/>
    <property type="match status" value="1"/>
</dbReference>
<dbReference type="GO" id="GO:0030672">
    <property type="term" value="C:synaptic vesicle membrane"/>
    <property type="evidence" value="ECO:0007669"/>
    <property type="project" value="TreeGrafter"/>
</dbReference>
<keyword evidence="3 8" id="KW-0812">Transmembrane</keyword>
<evidence type="ECO:0000313" key="10">
    <source>
        <dbReference type="EMBL" id="CAD7257162.1"/>
    </source>
</evidence>
<evidence type="ECO:0000256" key="4">
    <source>
        <dbReference type="ARBA" id="ARBA00022847"/>
    </source>
</evidence>
<dbReference type="GO" id="GO:0015293">
    <property type="term" value="F:symporter activity"/>
    <property type="evidence" value="ECO:0007669"/>
    <property type="project" value="UniProtKB-KW"/>
</dbReference>
<evidence type="ECO:0000256" key="2">
    <source>
        <dbReference type="ARBA" id="ARBA00022448"/>
    </source>
</evidence>
<dbReference type="InterPro" id="IPR036259">
    <property type="entry name" value="MFS_trans_sf"/>
</dbReference>
<dbReference type="GO" id="GO:0005313">
    <property type="term" value="F:L-glutamate transmembrane transporter activity"/>
    <property type="evidence" value="ECO:0007669"/>
    <property type="project" value="TreeGrafter"/>
</dbReference>
<accession>A0A7R9AN96</accession>
<dbReference type="Gene3D" id="1.20.1250.20">
    <property type="entry name" value="MFS general substrate transporter like domains"/>
    <property type="match status" value="1"/>
</dbReference>
<keyword evidence="5 8" id="KW-1133">Transmembrane helix</keyword>
<feature type="transmembrane region" description="Helical" evidence="8">
    <location>
        <begin position="590"/>
        <end position="607"/>
    </location>
</feature>
<dbReference type="FunFam" id="1.20.1250.20:FF:000226">
    <property type="entry name" value="Vesicular GLUtamate transporter"/>
    <property type="match status" value="1"/>
</dbReference>
<dbReference type="SUPFAM" id="SSF103473">
    <property type="entry name" value="MFS general substrate transporter"/>
    <property type="match status" value="1"/>
</dbReference>
<dbReference type="GO" id="GO:0098700">
    <property type="term" value="P:neurotransmitter loading into synaptic vesicle"/>
    <property type="evidence" value="ECO:0007669"/>
    <property type="project" value="TreeGrafter"/>
</dbReference>
<feature type="transmembrane region" description="Helical" evidence="8">
    <location>
        <begin position="613"/>
        <end position="635"/>
    </location>
</feature>
<dbReference type="PROSITE" id="PS50850">
    <property type="entry name" value="MFS"/>
    <property type="match status" value="1"/>
</dbReference>